<dbReference type="Proteomes" id="UP000242525">
    <property type="component" value="Unassembled WGS sequence"/>
</dbReference>
<accession>A0A0J9XHX0</accession>
<feature type="region of interest" description="Disordered" evidence="1">
    <location>
        <begin position="26"/>
        <end position="94"/>
    </location>
</feature>
<dbReference type="EMBL" id="CCBN010000017">
    <property type="protein sequence ID" value="CDO56931.1"/>
    <property type="molecule type" value="Genomic_DNA"/>
</dbReference>
<reference evidence="2" key="1">
    <citation type="submission" date="2014-03" db="EMBL/GenBank/DDBJ databases">
        <authorList>
            <person name="Casaregola S."/>
        </authorList>
    </citation>
    <scope>NUCLEOTIDE SEQUENCE [LARGE SCALE GENOMIC DNA]</scope>
    <source>
        <strain evidence="2">CLIB 918</strain>
    </source>
</reference>
<feature type="compositionally biased region" description="Low complexity" evidence="1">
    <location>
        <begin position="64"/>
        <end position="76"/>
    </location>
</feature>
<comment type="caution">
    <text evidence="2">The sequence shown here is derived from an EMBL/GenBank/DDBJ whole genome shotgun (WGS) entry which is preliminary data.</text>
</comment>
<dbReference type="AlphaFoldDB" id="A0A0J9XHX0"/>
<sequence length="242" mass="26808">MSKPIDIKWSDSLPRRHSVYEDYAMQHNNQQHQSSPYSASYYASIPPGSPPRGNPGVFPHVFKTPSGHSPGTPTTEGGRKPNEISPECSPDPITRLKTAFSKHEHHHASMHSPYLAVSPPLSPSLQSSFPASSATFRRHSISSDSPASRPSKQALRPKPMNHPTQGGIVSPTSPTSNREYFFRERHHIRRPSVAINFSDAATDADEEVVDLKSGVRERRDSFMKRSPSPLAECILKGDFSFD</sequence>
<evidence type="ECO:0000313" key="2">
    <source>
        <dbReference type="EMBL" id="CDO56931.1"/>
    </source>
</evidence>
<evidence type="ECO:0000313" key="3">
    <source>
        <dbReference type="Proteomes" id="UP000242525"/>
    </source>
</evidence>
<proteinExistence type="predicted"/>
<feature type="region of interest" description="Disordered" evidence="1">
    <location>
        <begin position="122"/>
        <end position="176"/>
    </location>
</feature>
<keyword evidence="3" id="KW-1185">Reference proteome</keyword>
<gene>
    <name evidence="2" type="ORF">BN980_GECA17s02243g</name>
</gene>
<feature type="compositionally biased region" description="Low complexity" evidence="1">
    <location>
        <begin position="34"/>
        <end position="46"/>
    </location>
</feature>
<name>A0A0J9XHX0_GEOCN</name>
<feature type="compositionally biased region" description="Low complexity" evidence="1">
    <location>
        <begin position="122"/>
        <end position="134"/>
    </location>
</feature>
<organism evidence="2 3">
    <name type="scientific">Geotrichum candidum</name>
    <name type="common">Oospora lactis</name>
    <name type="synonym">Dipodascus geotrichum</name>
    <dbReference type="NCBI Taxonomy" id="1173061"/>
    <lineage>
        <taxon>Eukaryota</taxon>
        <taxon>Fungi</taxon>
        <taxon>Dikarya</taxon>
        <taxon>Ascomycota</taxon>
        <taxon>Saccharomycotina</taxon>
        <taxon>Dipodascomycetes</taxon>
        <taxon>Dipodascales</taxon>
        <taxon>Dipodascaceae</taxon>
        <taxon>Geotrichum</taxon>
    </lineage>
</organism>
<protein>
    <submittedName>
        <fullName evidence="2">Uncharacterized protein</fullName>
    </submittedName>
</protein>
<feature type="compositionally biased region" description="Low complexity" evidence="1">
    <location>
        <begin position="142"/>
        <end position="151"/>
    </location>
</feature>
<evidence type="ECO:0000256" key="1">
    <source>
        <dbReference type="SAM" id="MobiDB-lite"/>
    </source>
</evidence>